<dbReference type="GeneID" id="94493347"/>
<gene>
    <name evidence="1" type="ORF">R9B83_00510</name>
</gene>
<dbReference type="Proteomes" id="UP001303601">
    <property type="component" value="Chromosome"/>
</dbReference>
<organism evidence="1 2">
    <name type="scientific">Metamycoplasma equirhinis</name>
    <dbReference type="NCBI Taxonomy" id="92402"/>
    <lineage>
        <taxon>Bacteria</taxon>
        <taxon>Bacillati</taxon>
        <taxon>Mycoplasmatota</taxon>
        <taxon>Mycoplasmoidales</taxon>
        <taxon>Metamycoplasmataceae</taxon>
        <taxon>Metamycoplasma</taxon>
    </lineage>
</organism>
<accession>A0ABZ0PB63</accession>
<evidence type="ECO:0000313" key="2">
    <source>
        <dbReference type="Proteomes" id="UP001303601"/>
    </source>
</evidence>
<dbReference type="RefSeq" id="WP_140031431.1">
    <property type="nucleotide sequence ID" value="NZ_CP137845.1"/>
</dbReference>
<sequence>MNNIQKEKNEILSEFCSICETNKIWYSLDEISLLSCYSNENWAENIDFHTVMMTFDSYEKLKELLPNRILDNTNHSDYFSLQNKFVLDNKNIYAKQAFININLIIPTKAKNIKKYLKFRNKRKISINHYATMSSSNIPKINNKIWLSKFAKKFTRLLTYKDVVNSLYSDEYEGFLVTNSIINHFSSKKWISNLSLKLNNEICAESPCKVIAESEIYLKNLYGSNFKNKEPEQLLYIHRNCIDIDLFNEEKK</sequence>
<dbReference type="EMBL" id="CP137845">
    <property type="protein sequence ID" value="WPB54046.1"/>
    <property type="molecule type" value="Genomic_DNA"/>
</dbReference>
<protein>
    <submittedName>
        <fullName evidence="1">Uncharacterized protein</fullName>
    </submittedName>
</protein>
<proteinExistence type="predicted"/>
<evidence type="ECO:0000313" key="1">
    <source>
        <dbReference type="EMBL" id="WPB54046.1"/>
    </source>
</evidence>
<name>A0ABZ0PB63_9BACT</name>
<reference evidence="1" key="1">
    <citation type="submission" date="2023-11" db="EMBL/GenBank/DDBJ databases">
        <title>Completed genome sequence of Mycoplasma equirhinis type strain M432/72.</title>
        <authorList>
            <person name="Spergser J."/>
        </authorList>
    </citation>
    <scope>NUCLEOTIDE SEQUENCE [LARGE SCALE GENOMIC DNA]</scope>
    <source>
        <strain evidence="1">M432/72</strain>
    </source>
</reference>
<keyword evidence="2" id="KW-1185">Reference proteome</keyword>